<proteinExistence type="predicted"/>
<name>A0A834Y4M0_APHGI</name>
<evidence type="ECO:0000256" key="2">
    <source>
        <dbReference type="SAM" id="SignalP"/>
    </source>
</evidence>
<feature type="signal peptide" evidence="2">
    <location>
        <begin position="1"/>
        <end position="19"/>
    </location>
</feature>
<keyword evidence="4" id="KW-1185">Reference proteome</keyword>
<evidence type="ECO:0008006" key="5">
    <source>
        <dbReference type="Google" id="ProtNLM"/>
    </source>
</evidence>
<dbReference type="InterPro" id="IPR026906">
    <property type="entry name" value="LRR_5"/>
</dbReference>
<feature type="chain" id="PRO_5032873485" description="Odorant-binding protein" evidence="2">
    <location>
        <begin position="20"/>
        <end position="264"/>
    </location>
</feature>
<dbReference type="PANTHER" id="PTHR24373:SF370">
    <property type="entry name" value="FISH-LIPS, ISOFORM E"/>
    <property type="match status" value="1"/>
</dbReference>
<dbReference type="PROSITE" id="PS51257">
    <property type="entry name" value="PROKAR_LIPOPROTEIN"/>
    <property type="match status" value="1"/>
</dbReference>
<dbReference type="Gene3D" id="3.80.10.10">
    <property type="entry name" value="Ribonuclease Inhibitor"/>
    <property type="match status" value="1"/>
</dbReference>
<dbReference type="Pfam" id="PF13306">
    <property type="entry name" value="LRR_5"/>
    <property type="match status" value="2"/>
</dbReference>
<dbReference type="EMBL" id="JACMRX010000001">
    <property type="protein sequence ID" value="KAF7998020.1"/>
    <property type="molecule type" value="Genomic_DNA"/>
</dbReference>
<evidence type="ECO:0000313" key="3">
    <source>
        <dbReference type="EMBL" id="KAF7998020.1"/>
    </source>
</evidence>
<reference evidence="3 4" key="1">
    <citation type="submission" date="2020-08" db="EMBL/GenBank/DDBJ databases">
        <title>Aphidius gifuensis genome sequencing and assembly.</title>
        <authorList>
            <person name="Du Z."/>
        </authorList>
    </citation>
    <scope>NUCLEOTIDE SEQUENCE [LARGE SCALE GENOMIC DNA]</scope>
    <source>
        <strain evidence="3">YNYX2018</strain>
        <tissue evidence="3">Adults</tissue>
    </source>
</reference>
<dbReference type="InterPro" id="IPR032675">
    <property type="entry name" value="LRR_dom_sf"/>
</dbReference>
<protein>
    <recommendedName>
        <fullName evidence="5">Odorant-binding protein</fullName>
    </recommendedName>
</protein>
<sequence>MKFIIFLFIFFAIITISSCKKRTSCQYRIHENSSVLLSVEKLNKCSYDRYLKISNKQITKIASNTFKNITIQELVLDLSNDNLELIDESFIGLPFIKNLELRGNLKSLDKNIFKYIHHLRGLKININEKNKSLVESLPGGFKNLTILSLKNSVLFKIGEEKNCDYCQTLLILEIIHIVTNDAFRGLVTRDLYLSDNKIIKIEDNAFKNSKIKILTLINVYITVEKNAWGLGKATNVQTKRPRSRSNYKKTTTKNYKKMTMSRIL</sequence>
<comment type="caution">
    <text evidence="3">The sequence shown here is derived from an EMBL/GenBank/DDBJ whole genome shotgun (WGS) entry which is preliminary data.</text>
</comment>
<dbReference type="PANTHER" id="PTHR24373">
    <property type="entry name" value="SLIT RELATED LEUCINE-RICH REPEAT NEURONAL PROTEIN"/>
    <property type="match status" value="1"/>
</dbReference>
<evidence type="ECO:0000313" key="4">
    <source>
        <dbReference type="Proteomes" id="UP000639338"/>
    </source>
</evidence>
<keyword evidence="1 2" id="KW-0732">Signal</keyword>
<gene>
    <name evidence="3" type="ORF">HCN44_009418</name>
</gene>
<dbReference type="InterPro" id="IPR050328">
    <property type="entry name" value="Dev_Immune_Receptor"/>
</dbReference>
<dbReference type="GO" id="GO:0031012">
    <property type="term" value="C:extracellular matrix"/>
    <property type="evidence" value="ECO:0007669"/>
    <property type="project" value="TreeGrafter"/>
</dbReference>
<dbReference type="GO" id="GO:0005615">
    <property type="term" value="C:extracellular space"/>
    <property type="evidence" value="ECO:0007669"/>
    <property type="project" value="TreeGrafter"/>
</dbReference>
<organism evidence="3 4">
    <name type="scientific">Aphidius gifuensis</name>
    <name type="common">Parasitoid wasp</name>
    <dbReference type="NCBI Taxonomy" id="684658"/>
    <lineage>
        <taxon>Eukaryota</taxon>
        <taxon>Metazoa</taxon>
        <taxon>Ecdysozoa</taxon>
        <taxon>Arthropoda</taxon>
        <taxon>Hexapoda</taxon>
        <taxon>Insecta</taxon>
        <taxon>Pterygota</taxon>
        <taxon>Neoptera</taxon>
        <taxon>Endopterygota</taxon>
        <taxon>Hymenoptera</taxon>
        <taxon>Apocrita</taxon>
        <taxon>Ichneumonoidea</taxon>
        <taxon>Braconidae</taxon>
        <taxon>Aphidiinae</taxon>
        <taxon>Aphidius</taxon>
    </lineage>
</organism>
<evidence type="ECO:0000256" key="1">
    <source>
        <dbReference type="ARBA" id="ARBA00022729"/>
    </source>
</evidence>
<accession>A0A834Y4M0</accession>
<dbReference type="SUPFAM" id="SSF52058">
    <property type="entry name" value="L domain-like"/>
    <property type="match status" value="1"/>
</dbReference>
<dbReference type="Proteomes" id="UP000639338">
    <property type="component" value="Unassembled WGS sequence"/>
</dbReference>
<dbReference type="AlphaFoldDB" id="A0A834Y4M0"/>